<name>A0A953T4T6_9MOLU</name>
<dbReference type="NCBIfam" id="NF045850">
    <property type="entry name" value="ABC_Mplas_LP"/>
    <property type="match status" value="1"/>
</dbReference>
<evidence type="ECO:0000313" key="2">
    <source>
        <dbReference type="Proteomes" id="UP000772186"/>
    </source>
</evidence>
<proteinExistence type="predicted"/>
<feature type="non-terminal residue" evidence="1">
    <location>
        <position position="672"/>
    </location>
</feature>
<evidence type="ECO:0000313" key="1">
    <source>
        <dbReference type="EMBL" id="MBZ4195330.1"/>
    </source>
</evidence>
<reference evidence="1 2" key="1">
    <citation type="submission" date="2021-09" db="EMBL/GenBank/DDBJ databases">
        <title>WGS of Mycoplasma sp. Zaradi2 strains.</title>
        <authorList>
            <person name="Spergser J."/>
        </authorList>
    </citation>
    <scope>NUCLEOTIDE SEQUENCE [LARGE SCALE GENOMIC DNA]</scope>
    <source>
        <strain evidence="1 2">1331</strain>
    </source>
</reference>
<evidence type="ECO:0008006" key="3">
    <source>
        <dbReference type="Google" id="ProtNLM"/>
    </source>
</evidence>
<gene>
    <name evidence="1" type="ORF">LAD73_01170</name>
</gene>
<dbReference type="RefSeq" id="WP_223644489.1">
    <property type="nucleotide sequence ID" value="NZ_JAIQBY010000005.1"/>
</dbReference>
<sequence>MNKKLLFLSPLNLFIPALSLSSCNILEARDKREYIKSINSPNYIKSGIVNNNGFISNDNDSLLSAPLIRFKTEGRARFDKLNKKFFDTTSKSLEFNLAKEIIINKLNGEKVIYNKDYVAPFNSPSPNGINKVYTNQQNNINNPQFLKDLSEAKNIEFKLKENIYFVDKKANKTDLLVNQEHYKNSYLYKDNIIILNKLLKEHGLFEIDLNNPLKFTLQDSENNKFTDFVTNVITTNLIFNPLYSKEPNEKELLFASPYVLNKNLIDSAEYIKNNHYAISKFAEDTININKVILKFNPVPIDLATYRLQIFNAFRQNLISEADFNLFNISQKNEINNFPKIYGLNFTINKPQNTNTNEYFINLNIHKAKNKKFNDAFSMLVFGEYDKKLSQENVQNIYKKESFSFFNLLHNLWNQYTGIKILGYQKYWNSFMPQSMFFDTPYNKKIMLYESIDDINEINIDYFNKDANRFETDRTNFIDYGKKQGLQSSAYSDDKIIDISKQIKGLNYEKYKKLIKEILDDFYEKNKNLIGKKIEWVIPVYSQKSIKVNEFYDRLINIIKQVDNRLNPSFEYANKNDNSYIYSHNTYTLTNNSFAENIMALLSLENHSILKNIAFFIKNYKNSDLKPNYYNHIDKLDKIISSLIGEKYIDQIINLINSDNIFKILLEKNKIEY</sequence>
<organism evidence="1 2">
    <name type="scientific">Mycoplasma tauri</name>
    <dbReference type="NCBI Taxonomy" id="547987"/>
    <lineage>
        <taxon>Bacteria</taxon>
        <taxon>Bacillati</taxon>
        <taxon>Mycoplasmatota</taxon>
        <taxon>Mollicutes</taxon>
        <taxon>Mycoplasmataceae</taxon>
        <taxon>Mycoplasma</taxon>
    </lineage>
</organism>
<keyword evidence="2" id="KW-1185">Reference proteome</keyword>
<dbReference type="EMBL" id="JAIQBY010000005">
    <property type="protein sequence ID" value="MBZ4195330.1"/>
    <property type="molecule type" value="Genomic_DNA"/>
</dbReference>
<comment type="caution">
    <text evidence="1">The sequence shown here is derived from an EMBL/GenBank/DDBJ whole genome shotgun (WGS) entry which is preliminary data.</text>
</comment>
<dbReference type="Proteomes" id="UP000772186">
    <property type="component" value="Unassembled WGS sequence"/>
</dbReference>
<accession>A0A953T4T6</accession>
<dbReference type="PROSITE" id="PS51257">
    <property type="entry name" value="PROKAR_LIPOPROTEIN"/>
    <property type="match status" value="1"/>
</dbReference>
<dbReference type="AlphaFoldDB" id="A0A953T4T6"/>
<protein>
    <recommendedName>
        <fullName evidence="3">Lipoprotein</fullName>
    </recommendedName>
</protein>